<dbReference type="EMBL" id="OU015569">
    <property type="protein sequence ID" value="CAG5099374.1"/>
    <property type="molecule type" value="Genomic_DNA"/>
</dbReference>
<feature type="signal peptide" evidence="1">
    <location>
        <begin position="1"/>
        <end position="17"/>
    </location>
</feature>
<evidence type="ECO:0000313" key="3">
    <source>
        <dbReference type="Proteomes" id="UP001158576"/>
    </source>
</evidence>
<proteinExistence type="predicted"/>
<sequence length="342" mass="38717">MNLLFLFVQALLPSANAKAPKEKDWKMKDGYYPILSNFFEGKLYVIKVLGHVAKDVGSVCIPDKKQRWRYADAACKRLGFPGVEKVAKFSESSSFSGPGAIKCGKTRSDCDLDYYVTGANCSADASWPECDVKTIVDEQGEECLRDRDELYVRCNFKLNITFTGNQKITNFIEESFQELEVVKNGLCSHGTKIKINICGLGRTPRIASTGKEPHWQGFPQYCQGAVIKQTCCPTNNDPVIIPKFNESSQKHDFEYRPPTALQSDSTSIDKLTNCDPDHQCNIVHWSPAEELELKSSQCSFPVNNHKKRLFLFKRESQKVPEMLAENHFKRATKSKTNRKLLH</sequence>
<keyword evidence="3" id="KW-1185">Reference proteome</keyword>
<evidence type="ECO:0000256" key="1">
    <source>
        <dbReference type="SAM" id="SignalP"/>
    </source>
</evidence>
<dbReference type="Proteomes" id="UP001158576">
    <property type="component" value="Chromosome XSR"/>
</dbReference>
<organism evidence="2 3">
    <name type="scientific">Oikopleura dioica</name>
    <name type="common">Tunicate</name>
    <dbReference type="NCBI Taxonomy" id="34765"/>
    <lineage>
        <taxon>Eukaryota</taxon>
        <taxon>Metazoa</taxon>
        <taxon>Chordata</taxon>
        <taxon>Tunicata</taxon>
        <taxon>Appendicularia</taxon>
        <taxon>Copelata</taxon>
        <taxon>Oikopleuridae</taxon>
        <taxon>Oikopleura</taxon>
    </lineage>
</organism>
<keyword evidence="1" id="KW-0732">Signal</keyword>
<accession>A0ABN7SMM8</accession>
<reference evidence="2 3" key="1">
    <citation type="submission" date="2021-04" db="EMBL/GenBank/DDBJ databases">
        <authorList>
            <person name="Bliznina A."/>
        </authorList>
    </citation>
    <scope>NUCLEOTIDE SEQUENCE [LARGE SCALE GENOMIC DNA]</scope>
</reference>
<protein>
    <submittedName>
        <fullName evidence="2">Oidioi.mRNA.OKI2018_I69.XSR.g16494.t1.cds</fullName>
    </submittedName>
</protein>
<gene>
    <name evidence="2" type="ORF">OKIOD_LOCUS8052</name>
</gene>
<name>A0ABN7SMM8_OIKDI</name>
<feature type="chain" id="PRO_5046142477" evidence="1">
    <location>
        <begin position="18"/>
        <end position="342"/>
    </location>
</feature>
<evidence type="ECO:0000313" key="2">
    <source>
        <dbReference type="EMBL" id="CAG5099374.1"/>
    </source>
</evidence>